<dbReference type="Proteomes" id="UP000285301">
    <property type="component" value="Unassembled WGS sequence"/>
</dbReference>
<evidence type="ECO:0000313" key="2">
    <source>
        <dbReference type="EMBL" id="RWS09394.1"/>
    </source>
</evidence>
<comment type="caution">
    <text evidence="2">The sequence shown here is derived from an EMBL/GenBank/DDBJ whole genome shotgun (WGS) entry which is preliminary data.</text>
</comment>
<reference evidence="2 3" key="1">
    <citation type="journal article" date="2018" name="Gigascience">
        <title>Genomes of trombidid mites reveal novel predicted allergens and laterally-transferred genes associated with secondary metabolism.</title>
        <authorList>
            <person name="Dong X."/>
            <person name="Chaisiri K."/>
            <person name="Xia D."/>
            <person name="Armstrong S.D."/>
            <person name="Fang Y."/>
            <person name="Donnelly M.J."/>
            <person name="Kadowaki T."/>
            <person name="McGarry J.W."/>
            <person name="Darby A.C."/>
            <person name="Makepeace B.L."/>
        </authorList>
    </citation>
    <scope>NUCLEOTIDE SEQUENCE [LARGE SCALE GENOMIC DNA]</scope>
    <source>
        <strain evidence="2">UoL-WK</strain>
    </source>
</reference>
<feature type="domain" description="PDZ" evidence="1">
    <location>
        <begin position="7"/>
        <end position="61"/>
    </location>
</feature>
<proteinExistence type="predicted"/>
<evidence type="ECO:0000313" key="3">
    <source>
        <dbReference type="Proteomes" id="UP000285301"/>
    </source>
</evidence>
<sequence>MDKNVIGIIINFVLKGGPPWGFRIKQRANKVIISKVNCGGRAFKSGLKVNDEIVAVNNFDVDKHPLTLMRQADDDAQQDLDLDCHQLTKLDFTYQLIKHTLNRQLHLTVRR</sequence>
<accession>A0A3S3NUG5</accession>
<dbReference type="Gene3D" id="2.30.42.10">
    <property type="match status" value="1"/>
</dbReference>
<dbReference type="AlphaFoldDB" id="A0A3S3NUG5"/>
<dbReference type="InterPro" id="IPR036034">
    <property type="entry name" value="PDZ_sf"/>
</dbReference>
<name>A0A3S3NUG5_9ACAR</name>
<dbReference type="SUPFAM" id="SSF50156">
    <property type="entry name" value="PDZ domain-like"/>
    <property type="match status" value="1"/>
</dbReference>
<keyword evidence="3" id="KW-1185">Reference proteome</keyword>
<protein>
    <recommendedName>
        <fullName evidence="1">PDZ domain-containing protein</fullName>
    </recommendedName>
</protein>
<evidence type="ECO:0000259" key="1">
    <source>
        <dbReference type="PROSITE" id="PS50106"/>
    </source>
</evidence>
<dbReference type="OrthoDB" id="6502734at2759"/>
<dbReference type="EMBL" id="NCKU01002526">
    <property type="protein sequence ID" value="RWS09394.1"/>
    <property type="molecule type" value="Genomic_DNA"/>
</dbReference>
<dbReference type="InterPro" id="IPR001478">
    <property type="entry name" value="PDZ"/>
</dbReference>
<dbReference type="PROSITE" id="PS50106">
    <property type="entry name" value="PDZ"/>
    <property type="match status" value="1"/>
</dbReference>
<dbReference type="Pfam" id="PF00595">
    <property type="entry name" value="PDZ"/>
    <property type="match status" value="1"/>
</dbReference>
<organism evidence="2 3">
    <name type="scientific">Dinothrombium tinctorium</name>
    <dbReference type="NCBI Taxonomy" id="1965070"/>
    <lineage>
        <taxon>Eukaryota</taxon>
        <taxon>Metazoa</taxon>
        <taxon>Ecdysozoa</taxon>
        <taxon>Arthropoda</taxon>
        <taxon>Chelicerata</taxon>
        <taxon>Arachnida</taxon>
        <taxon>Acari</taxon>
        <taxon>Acariformes</taxon>
        <taxon>Trombidiformes</taxon>
        <taxon>Prostigmata</taxon>
        <taxon>Anystina</taxon>
        <taxon>Parasitengona</taxon>
        <taxon>Trombidioidea</taxon>
        <taxon>Trombidiidae</taxon>
        <taxon>Dinothrombium</taxon>
    </lineage>
</organism>
<gene>
    <name evidence="2" type="ORF">B4U79_04173</name>
</gene>